<dbReference type="Proteomes" id="UP001358586">
    <property type="component" value="Chromosome 6"/>
</dbReference>
<proteinExistence type="predicted"/>
<protein>
    <submittedName>
        <fullName evidence="1">Uncharacterized protein</fullName>
    </submittedName>
</protein>
<accession>A0ABR0PMP1</accession>
<reference evidence="1 2" key="1">
    <citation type="submission" date="2023-03" db="EMBL/GenBank/DDBJ databases">
        <title>WGS of Gossypium arboreum.</title>
        <authorList>
            <person name="Yu D."/>
        </authorList>
    </citation>
    <scope>NUCLEOTIDE SEQUENCE [LARGE SCALE GENOMIC DNA]</scope>
    <source>
        <tissue evidence="1">Leaf</tissue>
    </source>
</reference>
<organism evidence="1 2">
    <name type="scientific">Gossypium arboreum</name>
    <name type="common">Tree cotton</name>
    <name type="synonym">Gossypium nanking</name>
    <dbReference type="NCBI Taxonomy" id="29729"/>
    <lineage>
        <taxon>Eukaryota</taxon>
        <taxon>Viridiplantae</taxon>
        <taxon>Streptophyta</taxon>
        <taxon>Embryophyta</taxon>
        <taxon>Tracheophyta</taxon>
        <taxon>Spermatophyta</taxon>
        <taxon>Magnoliopsida</taxon>
        <taxon>eudicotyledons</taxon>
        <taxon>Gunneridae</taxon>
        <taxon>Pentapetalae</taxon>
        <taxon>rosids</taxon>
        <taxon>malvids</taxon>
        <taxon>Malvales</taxon>
        <taxon>Malvaceae</taxon>
        <taxon>Malvoideae</taxon>
        <taxon>Gossypium</taxon>
    </lineage>
</organism>
<keyword evidence="2" id="KW-1185">Reference proteome</keyword>
<dbReference type="EMBL" id="JARKNE010000006">
    <property type="protein sequence ID" value="KAK5825465.1"/>
    <property type="molecule type" value="Genomic_DNA"/>
</dbReference>
<evidence type="ECO:0000313" key="1">
    <source>
        <dbReference type="EMBL" id="KAK5825465.1"/>
    </source>
</evidence>
<name>A0ABR0PMP1_GOSAR</name>
<sequence>MKFLPIRKSFFLVDATVDINYLTWFRVTGKPYLLCQRRGVGKFNRKGNDNRHSSSLGGDAVARWGTDIPRIFHLYTDIDANPNVGACTATNNNTDTYPHAVVDTNFDARDNIDVLEIWGTLWLHADSDTNIAHIIVLSRWLNDVTIGRGSEGYKMGG</sequence>
<gene>
    <name evidence="1" type="ORF">PVK06_020302</name>
</gene>
<comment type="caution">
    <text evidence="1">The sequence shown here is derived from an EMBL/GenBank/DDBJ whole genome shotgun (WGS) entry which is preliminary data.</text>
</comment>
<evidence type="ECO:0000313" key="2">
    <source>
        <dbReference type="Proteomes" id="UP001358586"/>
    </source>
</evidence>